<feature type="domain" description="Helicase ATP-binding" evidence="10">
    <location>
        <begin position="264"/>
        <end position="516"/>
    </location>
</feature>
<dbReference type="Proteomes" id="UP000444721">
    <property type="component" value="Unassembled WGS sequence"/>
</dbReference>
<evidence type="ECO:0000259" key="11">
    <source>
        <dbReference type="PROSITE" id="PS51194"/>
    </source>
</evidence>
<accession>A0A6A5C0D7</accession>
<evidence type="ECO:0000256" key="8">
    <source>
        <dbReference type="PROSITE-ProRule" id="PRU00552"/>
    </source>
</evidence>
<dbReference type="VEuPathDB" id="AmoebaDB:NfTy_034210"/>
<evidence type="ECO:0000259" key="10">
    <source>
        <dbReference type="PROSITE" id="PS51192"/>
    </source>
</evidence>
<feature type="region of interest" description="Disordered" evidence="9">
    <location>
        <begin position="448"/>
        <end position="481"/>
    </location>
</feature>
<dbReference type="InterPro" id="IPR027417">
    <property type="entry name" value="P-loop_NTPase"/>
</dbReference>
<evidence type="ECO:0000256" key="4">
    <source>
        <dbReference type="ARBA" id="ARBA00022801"/>
    </source>
</evidence>
<evidence type="ECO:0000313" key="13">
    <source>
        <dbReference type="EMBL" id="KAF0979005.1"/>
    </source>
</evidence>
<keyword evidence="4" id="KW-0378">Hydrolase</keyword>
<feature type="compositionally biased region" description="Low complexity" evidence="9">
    <location>
        <begin position="120"/>
        <end position="130"/>
    </location>
</feature>
<dbReference type="InterPro" id="IPR014001">
    <property type="entry name" value="Helicase_ATP-bd"/>
</dbReference>
<gene>
    <name evidence="13" type="ORF">FDP41_002075</name>
</gene>
<evidence type="ECO:0000259" key="12">
    <source>
        <dbReference type="PROSITE" id="PS51195"/>
    </source>
</evidence>
<sequence length="746" mass="84196">MSSNSLTDVVAHSESTTTLTENVVPPNDNVDHHHSESYLEWKRKMGEKRKRQIDSNKMTTTSIENSTSDRNNNTTNHHHHHHHSDHMNDDETIFITPTLKKTKLIKEILNQETTRNDASGIITTTDTTGTSNHDSSKSLLKKSKELKESQPQLSDLEKLEQKENELLKEVMNQSFLHTMQQEQHDDVNTPIEYLNYGWTPPSFYESLSEMDRAYILDKFGIHVQGREIPPPILTFEHMKFPKCLLKLLDDKNMTTPTPIQMQGIPCLLSGRDVIGIAFTGSGKTLVFTLPIVMYCYLEEKRKKLREGEGPLGLILCPNRELAKQTFDLVEYFFKGIEKYDKSGIQLNVSLCIGGIREDRIFGSHGSTSSSQRYYNSSSSHSHSSSSSHSSGIHMVVATPGRLIQMLNDKKMHLSHCRYICMDEADRLIDLGFEEEIKQIFEFLPKSRRGGGSDNRCSGGDGTNGNNRQPSSSLQSTRTRTQVANSSHHIQKVFFSATMPEKIQSLARQTLSTPIIVNVGRAGAANLDVVQEVEFVLEEDKIPYLLEVLQKTPPPVLIFSQNKSEVDTICEYLLLKGVEAVSIHSSKDQFEREYAIDSFKQGKKDVLVATDIVSKGIDFPNVRHVINFDMPREIENYVHRIGRTGRNGKTGLATTFINRNQSEQILLDLKYLLIEAKQKVPPILNTIYDPYANSHTPSMGATTSRVECKYCQGLGHRITECQKYHRDKQLQIQKALNSAGGGSLGEQ</sequence>
<organism evidence="13 14">
    <name type="scientific">Naegleria fowleri</name>
    <name type="common">Brain eating amoeba</name>
    <dbReference type="NCBI Taxonomy" id="5763"/>
    <lineage>
        <taxon>Eukaryota</taxon>
        <taxon>Discoba</taxon>
        <taxon>Heterolobosea</taxon>
        <taxon>Tetramitia</taxon>
        <taxon>Eutetramitia</taxon>
        <taxon>Vahlkampfiidae</taxon>
        <taxon>Naegleria</taxon>
    </lineage>
</organism>
<dbReference type="PROSITE" id="PS51195">
    <property type="entry name" value="Q_MOTIF"/>
    <property type="match status" value="1"/>
</dbReference>
<dbReference type="Pfam" id="PF00270">
    <property type="entry name" value="DEAD"/>
    <property type="match status" value="1"/>
</dbReference>
<feature type="compositionally biased region" description="Polar residues" evidence="9">
    <location>
        <begin position="55"/>
        <end position="64"/>
    </location>
</feature>
<dbReference type="PROSITE" id="PS51194">
    <property type="entry name" value="HELICASE_CTER"/>
    <property type="match status" value="1"/>
</dbReference>
<protein>
    <recommendedName>
        <fullName evidence="1">RNA helicase</fullName>
        <ecNumber evidence="1">3.6.4.13</ecNumber>
    </recommendedName>
</protein>
<keyword evidence="14" id="KW-1185">Reference proteome</keyword>
<keyword evidence="3" id="KW-0547">Nucleotide-binding</keyword>
<dbReference type="CDD" id="cd18787">
    <property type="entry name" value="SF2_C_DEAD"/>
    <property type="match status" value="1"/>
</dbReference>
<feature type="region of interest" description="Disordered" evidence="9">
    <location>
        <begin position="371"/>
        <end position="391"/>
    </location>
</feature>
<dbReference type="VEuPathDB" id="AmoebaDB:FDP41_002075"/>
<keyword evidence="6" id="KW-0067">ATP-binding</keyword>
<evidence type="ECO:0000256" key="3">
    <source>
        <dbReference type="ARBA" id="ARBA00022741"/>
    </source>
</evidence>
<dbReference type="GeneID" id="68109293"/>
<dbReference type="GO" id="GO:0003743">
    <property type="term" value="F:translation initiation factor activity"/>
    <property type="evidence" value="ECO:0007669"/>
    <property type="project" value="UniProtKB-KW"/>
</dbReference>
<dbReference type="GO" id="GO:0016787">
    <property type="term" value="F:hydrolase activity"/>
    <property type="evidence" value="ECO:0007669"/>
    <property type="project" value="UniProtKB-KW"/>
</dbReference>
<feature type="domain" description="Helicase C-terminal" evidence="11">
    <location>
        <begin position="527"/>
        <end position="687"/>
    </location>
</feature>
<name>A0A6A5C0D7_NAEFO</name>
<reference evidence="13 14" key="1">
    <citation type="journal article" date="2019" name="Sci. Rep.">
        <title>Nanopore sequencing improves the draft genome of the human pathogenic amoeba Naegleria fowleri.</title>
        <authorList>
            <person name="Liechti N."/>
            <person name="Schurch N."/>
            <person name="Bruggmann R."/>
            <person name="Wittwer M."/>
        </authorList>
    </citation>
    <scope>NUCLEOTIDE SEQUENCE [LARGE SCALE GENOMIC DNA]</scope>
    <source>
        <strain evidence="13 14">ATCC 30894</strain>
    </source>
</reference>
<keyword evidence="2" id="KW-0396">Initiation factor</keyword>
<feature type="compositionally biased region" description="Basic and acidic residues" evidence="9">
    <location>
        <begin position="29"/>
        <end position="44"/>
    </location>
</feature>
<comment type="caution">
    <text evidence="13">The sequence shown here is derived from an EMBL/GenBank/DDBJ whole genome shotgun (WGS) entry which is preliminary data.</text>
</comment>
<dbReference type="VEuPathDB" id="AmoebaDB:NF0057580"/>
<dbReference type="AlphaFoldDB" id="A0A6A5C0D7"/>
<evidence type="ECO:0000313" key="14">
    <source>
        <dbReference type="Proteomes" id="UP000444721"/>
    </source>
</evidence>
<feature type="compositionally biased region" description="Low complexity" evidence="9">
    <location>
        <begin position="467"/>
        <end position="481"/>
    </location>
</feature>
<evidence type="ECO:0000256" key="1">
    <source>
        <dbReference type="ARBA" id="ARBA00012552"/>
    </source>
</evidence>
<dbReference type="OrthoDB" id="196131at2759"/>
<dbReference type="GO" id="GO:0005524">
    <property type="term" value="F:ATP binding"/>
    <property type="evidence" value="ECO:0007669"/>
    <property type="project" value="UniProtKB-KW"/>
</dbReference>
<feature type="compositionally biased region" description="Low complexity" evidence="9">
    <location>
        <begin position="371"/>
        <end position="390"/>
    </location>
</feature>
<dbReference type="SMART" id="SM00490">
    <property type="entry name" value="HELICc"/>
    <property type="match status" value="1"/>
</dbReference>
<dbReference type="SMART" id="SM00487">
    <property type="entry name" value="DEXDc"/>
    <property type="match status" value="1"/>
</dbReference>
<proteinExistence type="predicted"/>
<dbReference type="PROSITE" id="PS51192">
    <property type="entry name" value="HELICASE_ATP_BIND_1"/>
    <property type="match status" value="1"/>
</dbReference>
<feature type="domain" description="DEAD-box RNA helicase Q" evidence="12">
    <location>
        <begin position="233"/>
        <end position="261"/>
    </location>
</feature>
<dbReference type="InterPro" id="IPR001650">
    <property type="entry name" value="Helicase_C-like"/>
</dbReference>
<evidence type="ECO:0000256" key="9">
    <source>
        <dbReference type="SAM" id="MobiDB-lite"/>
    </source>
</evidence>
<dbReference type="EMBL" id="VFQX01000028">
    <property type="protein sequence ID" value="KAF0979005.1"/>
    <property type="molecule type" value="Genomic_DNA"/>
</dbReference>
<evidence type="ECO:0000256" key="7">
    <source>
        <dbReference type="ARBA" id="ARBA00022917"/>
    </source>
</evidence>
<dbReference type="GO" id="GO:0003676">
    <property type="term" value="F:nucleic acid binding"/>
    <property type="evidence" value="ECO:0007669"/>
    <property type="project" value="InterPro"/>
</dbReference>
<feature type="region of interest" description="Disordered" evidence="9">
    <location>
        <begin position="120"/>
        <end position="154"/>
    </location>
</feature>
<evidence type="ECO:0000256" key="2">
    <source>
        <dbReference type="ARBA" id="ARBA00022540"/>
    </source>
</evidence>
<feature type="region of interest" description="Disordered" evidence="9">
    <location>
        <begin position="1"/>
        <end position="88"/>
    </location>
</feature>
<dbReference type="InterPro" id="IPR014014">
    <property type="entry name" value="RNA_helicase_DEAD_Q_motif"/>
</dbReference>
<dbReference type="PANTHER" id="PTHR47958">
    <property type="entry name" value="ATP-DEPENDENT RNA HELICASE DBP3"/>
    <property type="match status" value="1"/>
</dbReference>
<dbReference type="Gene3D" id="3.40.50.300">
    <property type="entry name" value="P-loop containing nucleotide triphosphate hydrolases"/>
    <property type="match status" value="2"/>
</dbReference>
<dbReference type="SUPFAM" id="SSF52540">
    <property type="entry name" value="P-loop containing nucleoside triphosphate hydrolases"/>
    <property type="match status" value="1"/>
</dbReference>
<keyword evidence="7" id="KW-0648">Protein biosynthesis</keyword>
<keyword evidence="5" id="KW-0347">Helicase</keyword>
<dbReference type="InterPro" id="IPR011545">
    <property type="entry name" value="DEAD/DEAH_box_helicase_dom"/>
</dbReference>
<feature type="compositionally biased region" description="Low complexity" evidence="9">
    <location>
        <begin position="65"/>
        <end position="75"/>
    </location>
</feature>
<dbReference type="GO" id="GO:0003724">
    <property type="term" value="F:RNA helicase activity"/>
    <property type="evidence" value="ECO:0007669"/>
    <property type="project" value="UniProtKB-EC"/>
</dbReference>
<feature type="compositionally biased region" description="Polar residues" evidence="9">
    <location>
        <begin position="1"/>
        <end position="21"/>
    </location>
</feature>
<evidence type="ECO:0000256" key="5">
    <source>
        <dbReference type="ARBA" id="ARBA00022806"/>
    </source>
</evidence>
<feature type="short sequence motif" description="Q motif" evidence="8">
    <location>
        <begin position="233"/>
        <end position="261"/>
    </location>
</feature>
<dbReference type="OMA" id="QMKMPII"/>
<dbReference type="EC" id="3.6.4.13" evidence="1"/>
<evidence type="ECO:0000256" key="6">
    <source>
        <dbReference type="ARBA" id="ARBA00022840"/>
    </source>
</evidence>
<dbReference type="Pfam" id="PF00271">
    <property type="entry name" value="Helicase_C"/>
    <property type="match status" value="1"/>
</dbReference>
<dbReference type="RefSeq" id="XP_044563718.1">
    <property type="nucleotide sequence ID" value="XM_044705230.1"/>
</dbReference>